<organism evidence="7 8">
    <name type="scientific">Roseicella frigidaeris</name>
    <dbReference type="NCBI Taxonomy" id="2230885"/>
    <lineage>
        <taxon>Bacteria</taxon>
        <taxon>Pseudomonadati</taxon>
        <taxon>Pseudomonadota</taxon>
        <taxon>Alphaproteobacteria</taxon>
        <taxon>Acetobacterales</taxon>
        <taxon>Roseomonadaceae</taxon>
        <taxon>Roseicella</taxon>
    </lineage>
</organism>
<evidence type="ECO:0000259" key="5">
    <source>
        <dbReference type="Pfam" id="PF00389"/>
    </source>
</evidence>
<evidence type="ECO:0000256" key="3">
    <source>
        <dbReference type="ARBA" id="ARBA00023027"/>
    </source>
</evidence>
<comment type="caution">
    <text evidence="7">The sequence shown here is derived from an EMBL/GenBank/DDBJ whole genome shotgun (WGS) entry which is preliminary data.</text>
</comment>
<dbReference type="PROSITE" id="PS00671">
    <property type="entry name" value="D_2_HYDROXYACID_DH_3"/>
    <property type="match status" value="1"/>
</dbReference>
<dbReference type="InterPro" id="IPR050857">
    <property type="entry name" value="D-2-hydroxyacid_DH"/>
</dbReference>
<dbReference type="SUPFAM" id="SSF52283">
    <property type="entry name" value="Formate/glycerate dehydrogenase catalytic domain-like"/>
    <property type="match status" value="1"/>
</dbReference>
<dbReference type="InterPro" id="IPR006140">
    <property type="entry name" value="D-isomer_DH_NAD-bd"/>
</dbReference>
<dbReference type="Proteomes" id="UP000249065">
    <property type="component" value="Unassembled WGS sequence"/>
</dbReference>
<dbReference type="InterPro" id="IPR006139">
    <property type="entry name" value="D-isomer_2_OHA_DH_cat_dom"/>
</dbReference>
<dbReference type="Pfam" id="PF00389">
    <property type="entry name" value="2-Hacid_dh"/>
    <property type="match status" value="1"/>
</dbReference>
<keyword evidence="3" id="KW-0520">NAD</keyword>
<dbReference type="Pfam" id="PF02826">
    <property type="entry name" value="2-Hacid_dh_C"/>
    <property type="match status" value="1"/>
</dbReference>
<sequence length="324" mass="34212">MPHVVCLRSVHEEALAMLRNAPGVTLEVLDPVNEQTIAASVPKADAVIVRATPINRDFLKHAPNLRIVARHGVGYDAVDVPALTERGIPLTVTPDANAVSVAEHAMMLMLNIARGTAQYDAKVRALTWITPPVPATFDLAGRTVLVMGFGRIGGRVARLCAAFGMNVLVRDPYVAQNTIKGAGFTPVKDLQAGLAAADVVTIHLPSNAETRGLVNGGFIAAMKPGAVLINTARGTLVEEAPLAAALASGHLAAAGLDVFWDEPARAENPLLKLPNVVLTPHSAAATEQSFRRMGLSCAESILACFENRLDEDVVINKEVLRGNA</sequence>
<evidence type="ECO:0008006" key="9">
    <source>
        <dbReference type="Google" id="ProtNLM"/>
    </source>
</evidence>
<dbReference type="CDD" id="cd12173">
    <property type="entry name" value="PGDH_4"/>
    <property type="match status" value="1"/>
</dbReference>
<dbReference type="PANTHER" id="PTHR42789">
    <property type="entry name" value="D-ISOMER SPECIFIC 2-HYDROXYACID DEHYDROGENASE FAMILY PROTEIN (AFU_ORTHOLOGUE AFUA_6G10090)"/>
    <property type="match status" value="1"/>
</dbReference>
<evidence type="ECO:0000256" key="2">
    <source>
        <dbReference type="ARBA" id="ARBA00023002"/>
    </source>
</evidence>
<comment type="similarity">
    <text evidence="1 4">Belongs to the D-isomer specific 2-hydroxyacid dehydrogenase family.</text>
</comment>
<dbReference type="AlphaFoldDB" id="A0A327MB39"/>
<dbReference type="FunFam" id="3.40.50.720:FF:000203">
    <property type="entry name" value="D-3-phosphoglycerate dehydrogenase (SerA)"/>
    <property type="match status" value="1"/>
</dbReference>
<dbReference type="EMBL" id="QLIX01000004">
    <property type="protein sequence ID" value="RAI59562.1"/>
    <property type="molecule type" value="Genomic_DNA"/>
</dbReference>
<name>A0A327MB39_9PROT</name>
<proteinExistence type="inferred from homology"/>
<feature type="domain" description="D-isomer specific 2-hydroxyacid dehydrogenase NAD-binding" evidence="6">
    <location>
        <begin position="106"/>
        <end position="283"/>
    </location>
</feature>
<evidence type="ECO:0000313" key="7">
    <source>
        <dbReference type="EMBL" id="RAI59562.1"/>
    </source>
</evidence>
<keyword evidence="8" id="KW-1185">Reference proteome</keyword>
<dbReference type="InterPro" id="IPR036291">
    <property type="entry name" value="NAD(P)-bd_dom_sf"/>
</dbReference>
<dbReference type="InterPro" id="IPR029753">
    <property type="entry name" value="D-isomer_DH_CS"/>
</dbReference>
<dbReference type="OrthoDB" id="9793626at2"/>
<evidence type="ECO:0000313" key="8">
    <source>
        <dbReference type="Proteomes" id="UP000249065"/>
    </source>
</evidence>
<dbReference type="PANTHER" id="PTHR42789:SF1">
    <property type="entry name" value="D-ISOMER SPECIFIC 2-HYDROXYACID DEHYDROGENASE FAMILY PROTEIN (AFU_ORTHOLOGUE AFUA_6G10090)"/>
    <property type="match status" value="1"/>
</dbReference>
<reference evidence="8" key="1">
    <citation type="submission" date="2018-06" db="EMBL/GenBank/DDBJ databases">
        <authorList>
            <person name="Khan S.A."/>
        </authorList>
    </citation>
    <scope>NUCLEOTIDE SEQUENCE [LARGE SCALE GENOMIC DNA]</scope>
    <source>
        <strain evidence="8">DB-1506</strain>
    </source>
</reference>
<evidence type="ECO:0000256" key="4">
    <source>
        <dbReference type="RuleBase" id="RU003719"/>
    </source>
</evidence>
<dbReference type="SUPFAM" id="SSF51735">
    <property type="entry name" value="NAD(P)-binding Rossmann-fold domains"/>
    <property type="match status" value="1"/>
</dbReference>
<dbReference type="Gene3D" id="3.40.50.720">
    <property type="entry name" value="NAD(P)-binding Rossmann-like Domain"/>
    <property type="match status" value="2"/>
</dbReference>
<gene>
    <name evidence="7" type="ORF">DOO78_08165</name>
</gene>
<dbReference type="GO" id="GO:0051287">
    <property type="term" value="F:NAD binding"/>
    <property type="evidence" value="ECO:0007669"/>
    <property type="project" value="InterPro"/>
</dbReference>
<keyword evidence="2 4" id="KW-0560">Oxidoreductase</keyword>
<dbReference type="GO" id="GO:0016616">
    <property type="term" value="F:oxidoreductase activity, acting on the CH-OH group of donors, NAD or NADP as acceptor"/>
    <property type="evidence" value="ECO:0007669"/>
    <property type="project" value="InterPro"/>
</dbReference>
<dbReference type="RefSeq" id="WP_111469250.1">
    <property type="nucleotide sequence ID" value="NZ_QLIX01000004.1"/>
</dbReference>
<protein>
    <recommendedName>
        <fullName evidence="9">Hydroxyacid dehydrogenase</fullName>
    </recommendedName>
</protein>
<evidence type="ECO:0000256" key="1">
    <source>
        <dbReference type="ARBA" id="ARBA00005854"/>
    </source>
</evidence>
<accession>A0A327MB39</accession>
<evidence type="ECO:0000259" key="6">
    <source>
        <dbReference type="Pfam" id="PF02826"/>
    </source>
</evidence>
<feature type="domain" description="D-isomer specific 2-hydroxyacid dehydrogenase catalytic" evidence="5">
    <location>
        <begin position="5"/>
        <end position="314"/>
    </location>
</feature>